<evidence type="ECO:0000256" key="1">
    <source>
        <dbReference type="SAM" id="MobiDB-lite"/>
    </source>
</evidence>
<reference evidence="2 3" key="1">
    <citation type="submission" date="2024-09" db="EMBL/GenBank/DDBJ databases">
        <title>Rethinking Asexuality: The Enigmatic Case of Functional Sexual Genes in Lepraria (Stereocaulaceae).</title>
        <authorList>
            <person name="Doellman M."/>
            <person name="Sun Y."/>
            <person name="Barcenas-Pena A."/>
            <person name="Lumbsch H.T."/>
            <person name="Grewe F."/>
        </authorList>
    </citation>
    <scope>NUCLEOTIDE SEQUENCE [LARGE SCALE GENOMIC DNA]</scope>
    <source>
        <strain evidence="2 3">Grewe 0041</strain>
    </source>
</reference>
<name>A0ABR4ATU7_9LECA</name>
<sequence length="123" mass="12497">MWLGYTCGLLKNNTVVTVFPDQPTFIITATPSTSKSTSRTTRLTTTTSSPTSSTTILTTTTTTGVSADANPLSVPFPSAFLSALSVVSALSIAAESILLPKPAASSSANKTPPSSLVSPSVSS</sequence>
<evidence type="ECO:0000313" key="3">
    <source>
        <dbReference type="Proteomes" id="UP001590951"/>
    </source>
</evidence>
<dbReference type="Proteomes" id="UP001590951">
    <property type="component" value="Unassembled WGS sequence"/>
</dbReference>
<dbReference type="EMBL" id="JBHFEH010000071">
    <property type="protein sequence ID" value="KAL2049130.1"/>
    <property type="molecule type" value="Genomic_DNA"/>
</dbReference>
<proteinExistence type="predicted"/>
<feature type="region of interest" description="Disordered" evidence="1">
    <location>
        <begin position="31"/>
        <end position="71"/>
    </location>
</feature>
<feature type="region of interest" description="Disordered" evidence="1">
    <location>
        <begin position="102"/>
        <end position="123"/>
    </location>
</feature>
<keyword evidence="3" id="KW-1185">Reference proteome</keyword>
<feature type="compositionally biased region" description="Low complexity" evidence="1">
    <location>
        <begin position="112"/>
        <end position="123"/>
    </location>
</feature>
<comment type="caution">
    <text evidence="2">The sequence shown here is derived from an EMBL/GenBank/DDBJ whole genome shotgun (WGS) entry which is preliminary data.</text>
</comment>
<protein>
    <submittedName>
        <fullName evidence="2">Uncharacterized protein</fullName>
    </submittedName>
</protein>
<gene>
    <name evidence="2" type="ORF">ABVK25_010642</name>
</gene>
<feature type="compositionally biased region" description="Low complexity" evidence="1">
    <location>
        <begin position="31"/>
        <end position="63"/>
    </location>
</feature>
<organism evidence="2 3">
    <name type="scientific">Lepraria finkii</name>
    <dbReference type="NCBI Taxonomy" id="1340010"/>
    <lineage>
        <taxon>Eukaryota</taxon>
        <taxon>Fungi</taxon>
        <taxon>Dikarya</taxon>
        <taxon>Ascomycota</taxon>
        <taxon>Pezizomycotina</taxon>
        <taxon>Lecanoromycetes</taxon>
        <taxon>OSLEUM clade</taxon>
        <taxon>Lecanoromycetidae</taxon>
        <taxon>Lecanorales</taxon>
        <taxon>Lecanorineae</taxon>
        <taxon>Stereocaulaceae</taxon>
        <taxon>Lepraria</taxon>
    </lineage>
</organism>
<accession>A0ABR4ATU7</accession>
<evidence type="ECO:0000313" key="2">
    <source>
        <dbReference type="EMBL" id="KAL2049130.1"/>
    </source>
</evidence>